<dbReference type="PANTHER" id="PTHR24300:SF375">
    <property type="entry name" value="CYTOCHROME P450 FAMILY"/>
    <property type="match status" value="1"/>
</dbReference>
<gene>
    <name evidence="9" type="ORF">DPMN_067460</name>
</gene>
<dbReference type="GO" id="GO:0005506">
    <property type="term" value="F:iron ion binding"/>
    <property type="evidence" value="ECO:0007669"/>
    <property type="project" value="InterPro"/>
</dbReference>
<dbReference type="OrthoDB" id="6081913at2759"/>
<dbReference type="Pfam" id="PF00067">
    <property type="entry name" value="p450"/>
    <property type="match status" value="1"/>
</dbReference>
<keyword evidence="6" id="KW-0503">Monooxygenase</keyword>
<dbReference type="InterPro" id="IPR002401">
    <property type="entry name" value="Cyt_P450_E_grp-I"/>
</dbReference>
<evidence type="ECO:0000256" key="3">
    <source>
        <dbReference type="ARBA" id="ARBA00022723"/>
    </source>
</evidence>
<dbReference type="PANTHER" id="PTHR24300">
    <property type="entry name" value="CYTOCHROME P450 508A4-RELATED"/>
    <property type="match status" value="1"/>
</dbReference>
<reference evidence="9" key="2">
    <citation type="submission" date="2020-11" db="EMBL/GenBank/DDBJ databases">
        <authorList>
            <person name="McCartney M.A."/>
            <person name="Auch B."/>
            <person name="Kono T."/>
            <person name="Mallez S."/>
            <person name="Becker A."/>
            <person name="Gohl D.M."/>
            <person name="Silverstein K.A.T."/>
            <person name="Koren S."/>
            <person name="Bechman K.B."/>
            <person name="Herman A."/>
            <person name="Abrahante J.E."/>
            <person name="Garbe J."/>
        </authorList>
    </citation>
    <scope>NUCLEOTIDE SEQUENCE</scope>
    <source>
        <strain evidence="9">Duluth1</strain>
        <tissue evidence="9">Whole animal</tissue>
    </source>
</reference>
<reference evidence="9" key="1">
    <citation type="journal article" date="2019" name="bioRxiv">
        <title>The Genome of the Zebra Mussel, Dreissena polymorpha: A Resource for Invasive Species Research.</title>
        <authorList>
            <person name="McCartney M.A."/>
            <person name="Auch B."/>
            <person name="Kono T."/>
            <person name="Mallez S."/>
            <person name="Zhang Y."/>
            <person name="Obille A."/>
            <person name="Becker A."/>
            <person name="Abrahante J.E."/>
            <person name="Garbe J."/>
            <person name="Badalamenti J.P."/>
            <person name="Herman A."/>
            <person name="Mangelson H."/>
            <person name="Liachko I."/>
            <person name="Sullivan S."/>
            <person name="Sone E.D."/>
            <person name="Koren S."/>
            <person name="Silverstein K.A.T."/>
            <person name="Beckman K.B."/>
            <person name="Gohl D.M."/>
        </authorList>
    </citation>
    <scope>NUCLEOTIDE SEQUENCE</scope>
    <source>
        <strain evidence="9">Duluth1</strain>
        <tissue evidence="9">Whole animal</tissue>
    </source>
</reference>
<feature type="transmembrane region" description="Helical" evidence="8">
    <location>
        <begin position="6"/>
        <end position="25"/>
    </location>
</feature>
<feature type="binding site" description="axial binding residue" evidence="7">
    <location>
        <position position="437"/>
    </location>
    <ligand>
        <name>heme</name>
        <dbReference type="ChEBI" id="CHEBI:30413"/>
    </ligand>
    <ligandPart>
        <name>Fe</name>
        <dbReference type="ChEBI" id="CHEBI:18248"/>
    </ligandPart>
</feature>
<keyword evidence="8" id="KW-0472">Membrane</keyword>
<evidence type="ECO:0000256" key="6">
    <source>
        <dbReference type="ARBA" id="ARBA00023033"/>
    </source>
</evidence>
<evidence type="ECO:0000313" key="10">
    <source>
        <dbReference type="Proteomes" id="UP000828390"/>
    </source>
</evidence>
<dbReference type="Gene3D" id="1.10.630.10">
    <property type="entry name" value="Cytochrome P450"/>
    <property type="match status" value="1"/>
</dbReference>
<evidence type="ECO:0000313" key="9">
    <source>
        <dbReference type="EMBL" id="KAH3708021.1"/>
    </source>
</evidence>
<dbReference type="Proteomes" id="UP000828390">
    <property type="component" value="Unassembled WGS sequence"/>
</dbReference>
<dbReference type="GO" id="GO:0020037">
    <property type="term" value="F:heme binding"/>
    <property type="evidence" value="ECO:0007669"/>
    <property type="project" value="InterPro"/>
</dbReference>
<proteinExistence type="inferred from homology"/>
<protein>
    <recommendedName>
        <fullName evidence="11">Cytochrome P450</fullName>
    </recommendedName>
</protein>
<keyword evidence="7" id="KW-0349">Heme</keyword>
<dbReference type="InterPro" id="IPR036396">
    <property type="entry name" value="Cyt_P450_sf"/>
</dbReference>
<evidence type="ECO:0000256" key="4">
    <source>
        <dbReference type="ARBA" id="ARBA00023002"/>
    </source>
</evidence>
<keyword evidence="10" id="KW-1185">Reference proteome</keyword>
<dbReference type="GO" id="GO:0006805">
    <property type="term" value="P:xenobiotic metabolic process"/>
    <property type="evidence" value="ECO:0007669"/>
    <property type="project" value="TreeGrafter"/>
</dbReference>
<keyword evidence="4" id="KW-0560">Oxidoreductase</keyword>
<dbReference type="GO" id="GO:0006082">
    <property type="term" value="P:organic acid metabolic process"/>
    <property type="evidence" value="ECO:0007669"/>
    <property type="project" value="TreeGrafter"/>
</dbReference>
<sequence length="495" mass="55843">MWEGFSVTSVGLIILVCVLVHRLLLSRRTGNLPPSPGLCLPIIGHSYLMRADMRPTLARLRKKCGDVYYMQWGSVPVVILSGYDVIMDAFKKQADLFAGRPKMFVLEKVTRGKGIAMTSGEPWREHRRFTLGTLKDFGMGKTRLDATIQEQAALMVEEIGKHNGEPFDPKDVISAHVANVICSMVFRKQFKHDDPRFKGIIQKFDENIKSAGGIANFFPWAARLPGDPLGVRRMIANSDAVLAYCADIVREHVETYDENCIEDLVSAYIRELKKHEQTNEQTTMSYEYLETLIADLFMAGSETTTTALRWSLVCLTEYPEIQERLYREITSSIGIFRTPSVLDRSSLVYVEAFYMEVLRFCNLTIILGLHATTETATLRGYTIPTDAVIIPDLESVFSDPDIWGDPLVFRPDRFIDEHGKLIKRDEFIAFFIGKRSCVGESLARTELLLFLSSLVQRFRFESPVGEEVSMATTDGVFGLVHAPKPYRIVAVPRGG</sequence>
<keyword evidence="8" id="KW-1133">Transmembrane helix</keyword>
<dbReference type="InterPro" id="IPR050182">
    <property type="entry name" value="Cytochrome_P450_fam2"/>
</dbReference>
<keyword evidence="5 7" id="KW-0408">Iron</keyword>
<evidence type="ECO:0000256" key="1">
    <source>
        <dbReference type="ARBA" id="ARBA00001971"/>
    </source>
</evidence>
<dbReference type="AlphaFoldDB" id="A0A9D3YZM5"/>
<dbReference type="InterPro" id="IPR001128">
    <property type="entry name" value="Cyt_P450"/>
</dbReference>
<dbReference type="PRINTS" id="PR00385">
    <property type="entry name" value="P450"/>
</dbReference>
<comment type="similarity">
    <text evidence="2">Belongs to the cytochrome P450 family.</text>
</comment>
<comment type="cofactor">
    <cofactor evidence="1 7">
        <name>heme</name>
        <dbReference type="ChEBI" id="CHEBI:30413"/>
    </cofactor>
</comment>
<accession>A0A9D3YZM5</accession>
<dbReference type="GO" id="GO:0016712">
    <property type="term" value="F:oxidoreductase activity, acting on paired donors, with incorporation or reduction of molecular oxygen, reduced flavin or flavoprotein as one donor, and incorporation of one atom of oxygen"/>
    <property type="evidence" value="ECO:0007669"/>
    <property type="project" value="TreeGrafter"/>
</dbReference>
<evidence type="ECO:0000256" key="7">
    <source>
        <dbReference type="PIRSR" id="PIRSR602401-1"/>
    </source>
</evidence>
<dbReference type="GO" id="GO:0005737">
    <property type="term" value="C:cytoplasm"/>
    <property type="evidence" value="ECO:0007669"/>
    <property type="project" value="TreeGrafter"/>
</dbReference>
<name>A0A9D3YZM5_DREPO</name>
<dbReference type="PRINTS" id="PR00463">
    <property type="entry name" value="EP450I"/>
</dbReference>
<keyword evidence="8" id="KW-0812">Transmembrane</keyword>
<comment type="caution">
    <text evidence="9">The sequence shown here is derived from an EMBL/GenBank/DDBJ whole genome shotgun (WGS) entry which is preliminary data.</text>
</comment>
<keyword evidence="3 7" id="KW-0479">Metal-binding</keyword>
<dbReference type="SUPFAM" id="SSF48264">
    <property type="entry name" value="Cytochrome P450"/>
    <property type="match status" value="1"/>
</dbReference>
<dbReference type="FunFam" id="1.10.630.10:FF:000036">
    <property type="entry name" value="CYtochrome P450 family"/>
    <property type="match status" value="1"/>
</dbReference>
<evidence type="ECO:0000256" key="8">
    <source>
        <dbReference type="SAM" id="Phobius"/>
    </source>
</evidence>
<organism evidence="9 10">
    <name type="scientific">Dreissena polymorpha</name>
    <name type="common">Zebra mussel</name>
    <name type="synonym">Mytilus polymorpha</name>
    <dbReference type="NCBI Taxonomy" id="45954"/>
    <lineage>
        <taxon>Eukaryota</taxon>
        <taxon>Metazoa</taxon>
        <taxon>Spiralia</taxon>
        <taxon>Lophotrochozoa</taxon>
        <taxon>Mollusca</taxon>
        <taxon>Bivalvia</taxon>
        <taxon>Autobranchia</taxon>
        <taxon>Heteroconchia</taxon>
        <taxon>Euheterodonta</taxon>
        <taxon>Imparidentia</taxon>
        <taxon>Neoheterodontei</taxon>
        <taxon>Myida</taxon>
        <taxon>Dreissenoidea</taxon>
        <taxon>Dreissenidae</taxon>
        <taxon>Dreissena</taxon>
    </lineage>
</organism>
<evidence type="ECO:0000256" key="5">
    <source>
        <dbReference type="ARBA" id="ARBA00023004"/>
    </source>
</evidence>
<evidence type="ECO:0000256" key="2">
    <source>
        <dbReference type="ARBA" id="ARBA00010617"/>
    </source>
</evidence>
<evidence type="ECO:0008006" key="11">
    <source>
        <dbReference type="Google" id="ProtNLM"/>
    </source>
</evidence>
<dbReference type="EMBL" id="JAIWYP010000014">
    <property type="protein sequence ID" value="KAH3708021.1"/>
    <property type="molecule type" value="Genomic_DNA"/>
</dbReference>